<comment type="caution">
    <text evidence="1">The sequence shown here is derived from an EMBL/GenBank/DDBJ whole genome shotgun (WGS) entry which is preliminary data.</text>
</comment>
<dbReference type="EMBL" id="CAJVQC010117939">
    <property type="protein sequence ID" value="CAG8837531.1"/>
    <property type="molecule type" value="Genomic_DNA"/>
</dbReference>
<name>A0ACA9SES7_9GLOM</name>
<feature type="non-terminal residue" evidence="1">
    <location>
        <position position="1"/>
    </location>
</feature>
<protein>
    <submittedName>
        <fullName evidence="1">25629_t:CDS:1</fullName>
    </submittedName>
</protein>
<accession>A0ACA9SES7</accession>
<dbReference type="Proteomes" id="UP000789920">
    <property type="component" value="Unassembled WGS sequence"/>
</dbReference>
<feature type="non-terminal residue" evidence="1">
    <location>
        <position position="195"/>
    </location>
</feature>
<keyword evidence="2" id="KW-1185">Reference proteome</keyword>
<evidence type="ECO:0000313" key="1">
    <source>
        <dbReference type="EMBL" id="CAG8837531.1"/>
    </source>
</evidence>
<sequence>DFLRKCLDQYIKGSVSFRDDFPVYNADLDVEYIKLSIHFPVAFVHPVDILDIQNTIECGTKLDFPIVARSGGHSNEDYSIGDKDCYLVIDLVNLNKITIDPPSQTAIVETGNTLNTFYSKINRHGFAFPAGTCPSIGVGGHMLGGGFGFLSRKFGYSSDNILDAQIVLVNGTVVNNAKEYPELFWAIRGAGNAGY</sequence>
<reference evidence="1" key="1">
    <citation type="submission" date="2021-06" db="EMBL/GenBank/DDBJ databases">
        <authorList>
            <person name="Kallberg Y."/>
            <person name="Tangrot J."/>
            <person name="Rosling A."/>
        </authorList>
    </citation>
    <scope>NUCLEOTIDE SEQUENCE</scope>
    <source>
        <strain evidence="1">MA461A</strain>
    </source>
</reference>
<proteinExistence type="predicted"/>
<gene>
    <name evidence="1" type="ORF">RPERSI_LOCUS30340</name>
</gene>
<evidence type="ECO:0000313" key="2">
    <source>
        <dbReference type="Proteomes" id="UP000789920"/>
    </source>
</evidence>
<organism evidence="1 2">
    <name type="scientific">Racocetra persica</name>
    <dbReference type="NCBI Taxonomy" id="160502"/>
    <lineage>
        <taxon>Eukaryota</taxon>
        <taxon>Fungi</taxon>
        <taxon>Fungi incertae sedis</taxon>
        <taxon>Mucoromycota</taxon>
        <taxon>Glomeromycotina</taxon>
        <taxon>Glomeromycetes</taxon>
        <taxon>Diversisporales</taxon>
        <taxon>Gigasporaceae</taxon>
        <taxon>Racocetra</taxon>
    </lineage>
</organism>